<evidence type="ECO:0000313" key="2">
    <source>
        <dbReference type="Proteomes" id="UP001596154"/>
    </source>
</evidence>
<organism evidence="1 2">
    <name type="scientific">Streptomyces bullii</name>
    <dbReference type="NCBI Taxonomy" id="349910"/>
    <lineage>
        <taxon>Bacteria</taxon>
        <taxon>Bacillati</taxon>
        <taxon>Actinomycetota</taxon>
        <taxon>Actinomycetes</taxon>
        <taxon>Kitasatosporales</taxon>
        <taxon>Streptomycetaceae</taxon>
        <taxon>Streptomyces</taxon>
    </lineage>
</organism>
<evidence type="ECO:0000313" key="1">
    <source>
        <dbReference type="EMBL" id="MFC5636183.1"/>
    </source>
</evidence>
<dbReference type="RefSeq" id="WP_381023669.1">
    <property type="nucleotide sequence ID" value="NZ_JBHSNY010000007.1"/>
</dbReference>
<protein>
    <submittedName>
        <fullName evidence="1">Uncharacterized protein</fullName>
    </submittedName>
</protein>
<dbReference type="EMBL" id="JBHSNY010000007">
    <property type="protein sequence ID" value="MFC5636183.1"/>
    <property type="molecule type" value="Genomic_DNA"/>
</dbReference>
<reference evidence="2" key="1">
    <citation type="journal article" date="2019" name="Int. J. Syst. Evol. Microbiol.">
        <title>The Global Catalogue of Microorganisms (GCM) 10K type strain sequencing project: providing services to taxonomists for standard genome sequencing and annotation.</title>
        <authorList>
            <consortium name="The Broad Institute Genomics Platform"/>
            <consortium name="The Broad Institute Genome Sequencing Center for Infectious Disease"/>
            <person name="Wu L."/>
            <person name="Ma J."/>
        </authorList>
    </citation>
    <scope>NUCLEOTIDE SEQUENCE [LARGE SCALE GENOMIC DNA]</scope>
    <source>
        <strain evidence="2">CGMCC 4.7248</strain>
    </source>
</reference>
<comment type="caution">
    <text evidence="1">The sequence shown here is derived from an EMBL/GenBank/DDBJ whole genome shotgun (WGS) entry which is preliminary data.</text>
</comment>
<gene>
    <name evidence="1" type="ORF">ACFPZJ_20735</name>
</gene>
<proteinExistence type="predicted"/>
<sequence>MLPPERTRDWREDWRVCRRLEVVRSAYVDLDRMVSGEGLHSLDVRLAVGSYAMTLREALTSLGLPYRPGADPTPGLAFA</sequence>
<dbReference type="Proteomes" id="UP001596154">
    <property type="component" value="Unassembled WGS sequence"/>
</dbReference>
<accession>A0ABW0USM8</accession>
<keyword evidence="2" id="KW-1185">Reference proteome</keyword>
<name>A0ABW0USM8_9ACTN</name>